<feature type="transmembrane region" description="Helical" evidence="4">
    <location>
        <begin position="332"/>
        <end position="356"/>
    </location>
</feature>
<feature type="transmembrane region" description="Helical" evidence="4">
    <location>
        <begin position="302"/>
        <end position="320"/>
    </location>
</feature>
<gene>
    <name evidence="6" type="ORF">METEAL_37640</name>
</gene>
<dbReference type="EMBL" id="AP027080">
    <property type="protein sequence ID" value="BDU74590.1"/>
    <property type="molecule type" value="Genomic_DNA"/>
</dbReference>
<dbReference type="Gene3D" id="1.20.1250.20">
    <property type="entry name" value="MFS general substrate transporter like domains"/>
    <property type="match status" value="1"/>
</dbReference>
<dbReference type="AlphaFoldDB" id="A0AA48GRZ9"/>
<protein>
    <recommendedName>
        <fullName evidence="5">Major facilitator superfamily (MFS) profile domain-containing protein</fullName>
    </recommendedName>
</protein>
<feature type="transmembrane region" description="Helical" evidence="4">
    <location>
        <begin position="272"/>
        <end position="290"/>
    </location>
</feature>
<proteinExistence type="predicted"/>
<keyword evidence="7" id="KW-1185">Reference proteome</keyword>
<dbReference type="PANTHER" id="PTHR23531">
    <property type="entry name" value="QUINOLENE RESISTANCE PROTEIN NORA"/>
    <property type="match status" value="1"/>
</dbReference>
<evidence type="ECO:0000313" key="6">
    <source>
        <dbReference type="EMBL" id="BDU74590.1"/>
    </source>
</evidence>
<feature type="transmembrane region" description="Helical" evidence="4">
    <location>
        <begin position="99"/>
        <end position="122"/>
    </location>
</feature>
<organism evidence="6 7">
    <name type="scientific">Mesoterricola silvestris</name>
    <dbReference type="NCBI Taxonomy" id="2927979"/>
    <lineage>
        <taxon>Bacteria</taxon>
        <taxon>Pseudomonadati</taxon>
        <taxon>Acidobacteriota</taxon>
        <taxon>Holophagae</taxon>
        <taxon>Holophagales</taxon>
        <taxon>Holophagaceae</taxon>
        <taxon>Mesoterricola</taxon>
    </lineage>
</organism>
<keyword evidence="2 4" id="KW-1133">Transmembrane helix</keyword>
<dbReference type="InterPro" id="IPR020846">
    <property type="entry name" value="MFS_dom"/>
</dbReference>
<dbReference type="InterPro" id="IPR011701">
    <property type="entry name" value="MFS"/>
</dbReference>
<evidence type="ECO:0000256" key="3">
    <source>
        <dbReference type="ARBA" id="ARBA00023136"/>
    </source>
</evidence>
<dbReference type="RefSeq" id="WP_316413265.1">
    <property type="nucleotide sequence ID" value="NZ_AP027080.1"/>
</dbReference>
<feature type="transmembrane region" description="Helical" evidence="4">
    <location>
        <begin position="163"/>
        <end position="182"/>
    </location>
</feature>
<sequence length="396" mass="41524">MTSRFLTRNFVLVFAITFITFFAAFQLFPTVPLRLLALGASIAESGRFMTAFTAGSALGALVTGPFGDRVGKRRMVVGCSIGFGLFLGAYGLLHARWAFYALAFPHGVVWSGLLTATMATLGEVLPEDGRADGMSLYGLASPGGVIFGPVVGLAAYGRMGFPTMTSVLAAAFVVLGGLSLTLPPDRLDRERRPAFQWPDRTLLAPCLVFFTTALGYGALGTYTAQEALKQGFPPLFGLLPTDAAFLSCMAIGMVAMRVFMTRVGFGARPTRLLPGMLLAAGAGLGMLALMPGGASRHALSALLYGGGYSMVHTLLNAHVLEITHPDRRGAAFGTTLFSFDSGIGIGSLLIGGVIGWGCQHLGAQGYRLGWAVAALFALASLPLSRRLLRESAPTAG</sequence>
<dbReference type="KEGG" id="msil:METEAL_37640"/>
<dbReference type="SUPFAM" id="SSF103473">
    <property type="entry name" value="MFS general substrate transporter"/>
    <property type="match status" value="1"/>
</dbReference>
<dbReference type="InterPro" id="IPR052714">
    <property type="entry name" value="MFS_Exporter"/>
</dbReference>
<dbReference type="Pfam" id="PF07690">
    <property type="entry name" value="MFS_1"/>
    <property type="match status" value="1"/>
</dbReference>
<feature type="transmembrane region" description="Helical" evidence="4">
    <location>
        <begin position="243"/>
        <end position="260"/>
    </location>
</feature>
<keyword evidence="3 4" id="KW-0472">Membrane</keyword>
<name>A0AA48GRZ9_9BACT</name>
<feature type="transmembrane region" description="Helical" evidence="4">
    <location>
        <begin position="202"/>
        <end position="223"/>
    </location>
</feature>
<feature type="transmembrane region" description="Helical" evidence="4">
    <location>
        <begin position="48"/>
        <end position="67"/>
    </location>
</feature>
<feature type="transmembrane region" description="Helical" evidence="4">
    <location>
        <begin position="134"/>
        <end position="157"/>
    </location>
</feature>
<dbReference type="PANTHER" id="PTHR23531:SF1">
    <property type="entry name" value="QUINOLENE RESISTANCE PROTEIN NORA"/>
    <property type="match status" value="1"/>
</dbReference>
<evidence type="ECO:0000313" key="7">
    <source>
        <dbReference type="Proteomes" id="UP001238179"/>
    </source>
</evidence>
<dbReference type="InterPro" id="IPR036259">
    <property type="entry name" value="MFS_trans_sf"/>
</dbReference>
<dbReference type="PROSITE" id="PS50850">
    <property type="entry name" value="MFS"/>
    <property type="match status" value="1"/>
</dbReference>
<dbReference type="Proteomes" id="UP001238179">
    <property type="component" value="Chromosome"/>
</dbReference>
<feature type="domain" description="Major facilitator superfamily (MFS) profile" evidence="5">
    <location>
        <begin position="9"/>
        <end position="392"/>
    </location>
</feature>
<keyword evidence="1 4" id="KW-0812">Transmembrane</keyword>
<feature type="transmembrane region" description="Helical" evidence="4">
    <location>
        <begin position="368"/>
        <end position="388"/>
    </location>
</feature>
<reference evidence="7" key="1">
    <citation type="journal article" date="2023" name="Int. J. Syst. Evol. Microbiol.">
        <title>Mesoterricola silvestris gen. nov., sp. nov., Mesoterricola sediminis sp. nov., Geothrix oryzae sp. nov., Geothrix edaphica sp. nov., Geothrix rubra sp. nov., and Geothrix limicola sp. nov., six novel members of Acidobacteriota isolated from soils.</title>
        <authorList>
            <person name="Itoh H."/>
            <person name="Sugisawa Y."/>
            <person name="Mise K."/>
            <person name="Xu Z."/>
            <person name="Kuniyasu M."/>
            <person name="Ushijima N."/>
            <person name="Kawano K."/>
            <person name="Kobayashi E."/>
            <person name="Shiratori Y."/>
            <person name="Masuda Y."/>
            <person name="Senoo K."/>
        </authorList>
    </citation>
    <scope>NUCLEOTIDE SEQUENCE [LARGE SCALE GENOMIC DNA]</scope>
    <source>
        <strain evidence="7">W79</strain>
    </source>
</reference>
<evidence type="ECO:0000256" key="1">
    <source>
        <dbReference type="ARBA" id="ARBA00022692"/>
    </source>
</evidence>
<evidence type="ECO:0000256" key="2">
    <source>
        <dbReference type="ARBA" id="ARBA00022989"/>
    </source>
</evidence>
<evidence type="ECO:0000259" key="5">
    <source>
        <dbReference type="PROSITE" id="PS50850"/>
    </source>
</evidence>
<accession>A0AA48GRZ9</accession>
<feature type="transmembrane region" description="Helical" evidence="4">
    <location>
        <begin position="9"/>
        <end position="28"/>
    </location>
</feature>
<feature type="transmembrane region" description="Helical" evidence="4">
    <location>
        <begin position="74"/>
        <end position="93"/>
    </location>
</feature>
<evidence type="ECO:0000256" key="4">
    <source>
        <dbReference type="SAM" id="Phobius"/>
    </source>
</evidence>
<dbReference type="GO" id="GO:0022857">
    <property type="term" value="F:transmembrane transporter activity"/>
    <property type="evidence" value="ECO:0007669"/>
    <property type="project" value="InterPro"/>
</dbReference>